<dbReference type="AlphaFoldDB" id="A0A3N4LEP3"/>
<sequence length="342" mass="38065">MPIPADMADLPPPQIESPIAIPHTPTPQPATPSAVAVPKYHFIEHRYPQDPTLPYVGQLIKIRLDAPLAGLGSTSRPLSSSRRSSTSASHAVHRSTHSAVVIGIQLDIAHQTLVFAVFPIPSYSNAPSTGIDSVTWVSCLPTPQRIKHIPMPTIASTGTPASMPIDFGAPVKPVITTDGQQADYLDRRLSWIFVEEHIVRLPFMRPWSSFSPDVHFPIEDVQRLQQYQGTMLLNSNNIVLNRVQIPDFRYPVDTDPWGFPGFPNAYLGGYGSVFHDLGYDDEDWDGDENEVDLEYSPLEFFRSIQTKDPGIRKMLEEEDTKLKQEKENGVANWIAGVYEGDD</sequence>
<reference evidence="2 3" key="1">
    <citation type="journal article" date="2018" name="Nat. Ecol. Evol.">
        <title>Pezizomycetes genomes reveal the molecular basis of ectomycorrhizal truffle lifestyle.</title>
        <authorList>
            <person name="Murat C."/>
            <person name="Payen T."/>
            <person name="Noel B."/>
            <person name="Kuo A."/>
            <person name="Morin E."/>
            <person name="Chen J."/>
            <person name="Kohler A."/>
            <person name="Krizsan K."/>
            <person name="Balestrini R."/>
            <person name="Da Silva C."/>
            <person name="Montanini B."/>
            <person name="Hainaut M."/>
            <person name="Levati E."/>
            <person name="Barry K.W."/>
            <person name="Belfiori B."/>
            <person name="Cichocki N."/>
            <person name="Clum A."/>
            <person name="Dockter R.B."/>
            <person name="Fauchery L."/>
            <person name="Guy J."/>
            <person name="Iotti M."/>
            <person name="Le Tacon F."/>
            <person name="Lindquist E.A."/>
            <person name="Lipzen A."/>
            <person name="Malagnac F."/>
            <person name="Mello A."/>
            <person name="Molinier V."/>
            <person name="Miyauchi S."/>
            <person name="Poulain J."/>
            <person name="Riccioni C."/>
            <person name="Rubini A."/>
            <person name="Sitrit Y."/>
            <person name="Splivallo R."/>
            <person name="Traeger S."/>
            <person name="Wang M."/>
            <person name="Zifcakova L."/>
            <person name="Wipf D."/>
            <person name="Zambonelli A."/>
            <person name="Paolocci F."/>
            <person name="Nowrousian M."/>
            <person name="Ottonello S."/>
            <person name="Baldrian P."/>
            <person name="Spatafora J.W."/>
            <person name="Henrissat B."/>
            <person name="Nagy L.G."/>
            <person name="Aury J.M."/>
            <person name="Wincker P."/>
            <person name="Grigoriev I.V."/>
            <person name="Bonfante P."/>
            <person name="Martin F.M."/>
        </authorList>
    </citation>
    <scope>NUCLEOTIDE SEQUENCE [LARGE SCALE GENOMIC DNA]</scope>
    <source>
        <strain evidence="2 3">ATCC MYA-4762</strain>
    </source>
</reference>
<name>A0A3N4LEP3_9PEZI</name>
<dbReference type="OrthoDB" id="5370687at2759"/>
<evidence type="ECO:0000313" key="3">
    <source>
        <dbReference type="Proteomes" id="UP000267821"/>
    </source>
</evidence>
<feature type="region of interest" description="Disordered" evidence="1">
    <location>
        <begin position="1"/>
        <end position="33"/>
    </location>
</feature>
<feature type="region of interest" description="Disordered" evidence="1">
    <location>
        <begin position="72"/>
        <end position="92"/>
    </location>
</feature>
<evidence type="ECO:0000313" key="2">
    <source>
        <dbReference type="EMBL" id="RPB21357.1"/>
    </source>
</evidence>
<gene>
    <name evidence="2" type="ORF">L211DRAFT_840787</name>
</gene>
<accession>A0A3N4LEP3</accession>
<dbReference type="InParanoid" id="A0A3N4LEP3"/>
<proteinExistence type="predicted"/>
<evidence type="ECO:0000256" key="1">
    <source>
        <dbReference type="SAM" id="MobiDB-lite"/>
    </source>
</evidence>
<dbReference type="Proteomes" id="UP000267821">
    <property type="component" value="Unassembled WGS sequence"/>
</dbReference>
<dbReference type="EMBL" id="ML121560">
    <property type="protein sequence ID" value="RPB21357.1"/>
    <property type="molecule type" value="Genomic_DNA"/>
</dbReference>
<keyword evidence="3" id="KW-1185">Reference proteome</keyword>
<organism evidence="2 3">
    <name type="scientific">Terfezia boudieri ATCC MYA-4762</name>
    <dbReference type="NCBI Taxonomy" id="1051890"/>
    <lineage>
        <taxon>Eukaryota</taxon>
        <taxon>Fungi</taxon>
        <taxon>Dikarya</taxon>
        <taxon>Ascomycota</taxon>
        <taxon>Pezizomycotina</taxon>
        <taxon>Pezizomycetes</taxon>
        <taxon>Pezizales</taxon>
        <taxon>Pezizaceae</taxon>
        <taxon>Terfezia</taxon>
    </lineage>
</organism>
<protein>
    <submittedName>
        <fullName evidence="2">Uncharacterized protein</fullName>
    </submittedName>
</protein>
<feature type="compositionally biased region" description="Low complexity" evidence="1">
    <location>
        <begin position="73"/>
        <end position="90"/>
    </location>
</feature>